<sequence length="75" mass="7847">MAGTLATDAAPGEIAWRGSQEALARILGLSRVTVNRTLRRLTDSSAIAITRSGVAIRDPRALHEIAARGATAHDA</sequence>
<proteinExistence type="predicted"/>
<feature type="domain" description="HTH crp-type" evidence="1">
    <location>
        <begin position="1"/>
        <end position="60"/>
    </location>
</feature>
<keyword evidence="3" id="KW-1185">Reference proteome</keyword>
<protein>
    <submittedName>
        <fullName evidence="2">Helix-turn-helix domain-containing protein</fullName>
    </submittedName>
</protein>
<dbReference type="InterPro" id="IPR036388">
    <property type="entry name" value="WH-like_DNA-bd_sf"/>
</dbReference>
<gene>
    <name evidence="2" type="ORF">ACFFIA_05115</name>
</gene>
<evidence type="ECO:0000259" key="1">
    <source>
        <dbReference type="PROSITE" id="PS51063"/>
    </source>
</evidence>
<dbReference type="RefSeq" id="WP_377246130.1">
    <property type="nucleotide sequence ID" value="NZ_JBHLUH010000005.1"/>
</dbReference>
<reference evidence="2 3" key="1">
    <citation type="submission" date="2024-09" db="EMBL/GenBank/DDBJ databases">
        <authorList>
            <person name="Sun Q."/>
            <person name="Mori K."/>
        </authorList>
    </citation>
    <scope>NUCLEOTIDE SEQUENCE [LARGE SCALE GENOMIC DNA]</scope>
    <source>
        <strain evidence="2 3">TBRC 3947</strain>
    </source>
</reference>
<name>A0ABV6LX99_9ACTN</name>
<dbReference type="SMART" id="SM00419">
    <property type="entry name" value="HTH_CRP"/>
    <property type="match status" value="1"/>
</dbReference>
<evidence type="ECO:0000313" key="2">
    <source>
        <dbReference type="EMBL" id="MFC0527034.1"/>
    </source>
</evidence>
<dbReference type="Pfam" id="PF13545">
    <property type="entry name" value="HTH_Crp_2"/>
    <property type="match status" value="1"/>
</dbReference>
<organism evidence="2 3">
    <name type="scientific">Phytohabitans kaempferiae</name>
    <dbReference type="NCBI Taxonomy" id="1620943"/>
    <lineage>
        <taxon>Bacteria</taxon>
        <taxon>Bacillati</taxon>
        <taxon>Actinomycetota</taxon>
        <taxon>Actinomycetes</taxon>
        <taxon>Micromonosporales</taxon>
        <taxon>Micromonosporaceae</taxon>
    </lineage>
</organism>
<evidence type="ECO:0000313" key="3">
    <source>
        <dbReference type="Proteomes" id="UP001589867"/>
    </source>
</evidence>
<dbReference type="SUPFAM" id="SSF46785">
    <property type="entry name" value="Winged helix' DNA-binding domain"/>
    <property type="match status" value="1"/>
</dbReference>
<comment type="caution">
    <text evidence="2">The sequence shown here is derived from an EMBL/GenBank/DDBJ whole genome shotgun (WGS) entry which is preliminary data.</text>
</comment>
<accession>A0ABV6LX99</accession>
<dbReference type="Proteomes" id="UP001589867">
    <property type="component" value="Unassembled WGS sequence"/>
</dbReference>
<dbReference type="InterPro" id="IPR036390">
    <property type="entry name" value="WH_DNA-bd_sf"/>
</dbReference>
<dbReference type="InterPro" id="IPR012318">
    <property type="entry name" value="HTH_CRP"/>
</dbReference>
<dbReference type="PROSITE" id="PS51063">
    <property type="entry name" value="HTH_CRP_2"/>
    <property type="match status" value="1"/>
</dbReference>
<dbReference type="EMBL" id="JBHLUH010000005">
    <property type="protein sequence ID" value="MFC0527034.1"/>
    <property type="molecule type" value="Genomic_DNA"/>
</dbReference>
<dbReference type="Gene3D" id="1.10.10.10">
    <property type="entry name" value="Winged helix-like DNA-binding domain superfamily/Winged helix DNA-binding domain"/>
    <property type="match status" value="1"/>
</dbReference>